<feature type="transmembrane region" description="Helical" evidence="1">
    <location>
        <begin position="58"/>
        <end position="79"/>
    </location>
</feature>
<feature type="transmembrane region" description="Helical" evidence="1">
    <location>
        <begin position="495"/>
        <end position="515"/>
    </location>
</feature>
<feature type="transmembrane region" description="Helical" evidence="1">
    <location>
        <begin position="110"/>
        <end position="133"/>
    </location>
</feature>
<keyword evidence="1" id="KW-0472">Membrane</keyword>
<protein>
    <submittedName>
        <fullName evidence="2">ABC-type transport system involved in multi-copper enzyme maturation, permease component</fullName>
    </submittedName>
</protein>
<reference evidence="3" key="1">
    <citation type="submission" date="2016-10" db="EMBL/GenBank/DDBJ databases">
        <authorList>
            <person name="Varghese N."/>
            <person name="Submissions S."/>
        </authorList>
    </citation>
    <scope>NUCLEOTIDE SEQUENCE [LARGE SCALE GENOMIC DNA]</scope>
    <source>
        <strain evidence="3">CGMCC 1.7736</strain>
    </source>
</reference>
<keyword evidence="3" id="KW-1185">Reference proteome</keyword>
<sequence length="523" mass="54958">MTRVGVIYSVALADFRARSRTSKLLAVPVLIAYLAKVLTVDSMLVFAGEYTGAPTAAWYGGMVACAGTTVLLVFGGVLVDGSIEHDRTTGVDHLVATAPIPTWQYIVGKWLSNVAVLTVATGVLAAATAASFLVEGTGAFDLVALASPFVLLTLPAVTVVAAAAVCFETVRPLRGSVGTAVYFALALAAVAVSVAPDPLVDIAGIALLRDSVATSIAAQFPSFGGDIRMLAYQPTQSGLQSFRWDGLEWSLDRLAGRARVLAVAVGFLGAATVTFDRFDDGGRRFAFGNRFGDGDTGATDDTESKRREPLVSVETLTPVENGGFAIGRVLAAEFRMALRGRRWWWYLAFVGGVAATAVAPLDALRAFVLPIVLLLPLPVWSRLGARERLSRTTELVFVDVDVTRLLACTYVVAVGLGAVLILPALVRFAAVGSWDSFVGGVAAVAFLPSLALALGVWTGRPRLFELLYLVAWYLGPVNGVVPLDYTATMPATTAAGVPAVYLLSTAVAFGVAVAGRRREATIE</sequence>
<accession>A0A1I6IQB0</accession>
<dbReference type="RefSeq" id="WP_218156484.1">
    <property type="nucleotide sequence ID" value="NZ_FOYT01000004.1"/>
</dbReference>
<feature type="transmembrane region" description="Helical" evidence="1">
    <location>
        <begin position="466"/>
        <end position="483"/>
    </location>
</feature>
<feature type="transmembrane region" description="Helical" evidence="1">
    <location>
        <begin position="254"/>
        <end position="275"/>
    </location>
</feature>
<feature type="transmembrane region" description="Helical" evidence="1">
    <location>
        <begin position="367"/>
        <end position="385"/>
    </location>
</feature>
<name>A0A1I6IQB0_9EURY</name>
<feature type="transmembrane region" description="Helical" evidence="1">
    <location>
        <begin position="179"/>
        <end position="196"/>
    </location>
</feature>
<proteinExistence type="predicted"/>
<dbReference type="STRING" id="553469.SAMN04487947_3508"/>
<keyword evidence="1" id="KW-1133">Transmembrane helix</keyword>
<dbReference type="Proteomes" id="UP000198531">
    <property type="component" value="Unassembled WGS sequence"/>
</dbReference>
<feature type="transmembrane region" description="Helical" evidence="1">
    <location>
        <begin position="437"/>
        <end position="459"/>
    </location>
</feature>
<evidence type="ECO:0000256" key="1">
    <source>
        <dbReference type="SAM" id="Phobius"/>
    </source>
</evidence>
<dbReference type="EMBL" id="FOYT01000004">
    <property type="protein sequence ID" value="SFR68831.1"/>
    <property type="molecule type" value="Genomic_DNA"/>
</dbReference>
<organism evidence="2 3">
    <name type="scientific">Halogeometricum rufum</name>
    <dbReference type="NCBI Taxonomy" id="553469"/>
    <lineage>
        <taxon>Archaea</taxon>
        <taxon>Methanobacteriati</taxon>
        <taxon>Methanobacteriota</taxon>
        <taxon>Stenosarchaea group</taxon>
        <taxon>Halobacteria</taxon>
        <taxon>Halobacteriales</taxon>
        <taxon>Haloferacaceae</taxon>
        <taxon>Halogeometricum</taxon>
    </lineage>
</organism>
<evidence type="ECO:0000313" key="2">
    <source>
        <dbReference type="EMBL" id="SFR68831.1"/>
    </source>
</evidence>
<keyword evidence="1" id="KW-0812">Transmembrane</keyword>
<dbReference type="AlphaFoldDB" id="A0A1I6IQB0"/>
<gene>
    <name evidence="2" type="ORF">SAMN04487947_3508</name>
</gene>
<dbReference type="OrthoDB" id="170442at2157"/>
<feature type="transmembrane region" description="Helical" evidence="1">
    <location>
        <begin position="145"/>
        <end position="167"/>
    </location>
</feature>
<feature type="transmembrane region" description="Helical" evidence="1">
    <location>
        <begin position="405"/>
        <end position="425"/>
    </location>
</feature>
<feature type="transmembrane region" description="Helical" evidence="1">
    <location>
        <begin position="343"/>
        <end position="361"/>
    </location>
</feature>
<feature type="transmembrane region" description="Helical" evidence="1">
    <location>
        <begin position="24"/>
        <end position="46"/>
    </location>
</feature>
<evidence type="ECO:0000313" key="3">
    <source>
        <dbReference type="Proteomes" id="UP000198531"/>
    </source>
</evidence>